<dbReference type="Proteomes" id="UP000622707">
    <property type="component" value="Unassembled WGS sequence"/>
</dbReference>
<sequence>MDSSAAPRVRPPPLSLLAIEPVRGLFTLAAATFRAHCERVGDGHPVVVFPGLGAGPWTTRPLRRFLIDAGFDARCWGRGMNMGPERDFDGWIDILEADVRRWHADSGRKVSLVGWSLGGIYARELGKRAPACVRQVLTLGTPFAAILGATRAERLYRLLNRNAAPLTAELEARLRPTPPVPTTSIYSKSDGIVGWRGCIEQAGALSESIEVRSSHMGLGTDPQVLRIVANRLAQPEGDWRPRTT</sequence>
<keyword evidence="3" id="KW-1185">Reference proteome</keyword>
<evidence type="ECO:0000313" key="2">
    <source>
        <dbReference type="EMBL" id="MBL0425259.1"/>
    </source>
</evidence>
<dbReference type="EMBL" id="JAEQND010000004">
    <property type="protein sequence ID" value="MBL0425259.1"/>
    <property type="molecule type" value="Genomic_DNA"/>
</dbReference>
<dbReference type="Gene3D" id="3.40.50.1820">
    <property type="entry name" value="alpha/beta hydrolase"/>
    <property type="match status" value="1"/>
</dbReference>
<dbReference type="InterPro" id="IPR029058">
    <property type="entry name" value="AB_hydrolase_fold"/>
</dbReference>
<dbReference type="RefSeq" id="WP_201688673.1">
    <property type="nucleotide sequence ID" value="NZ_JAEQND010000004.1"/>
</dbReference>
<feature type="domain" description="AB hydrolase-1" evidence="1">
    <location>
        <begin position="46"/>
        <end position="198"/>
    </location>
</feature>
<dbReference type="Pfam" id="PF12697">
    <property type="entry name" value="Abhydrolase_6"/>
    <property type="match status" value="1"/>
</dbReference>
<proteinExistence type="predicted"/>
<reference evidence="2 3" key="1">
    <citation type="journal article" date="2017" name="Int. J. Syst. Evol. Microbiol.">
        <title>Ramlibacter alkalitolerans sp. nov., alkali-tolerant bacterium isolated from soil of ginseng.</title>
        <authorList>
            <person name="Lee D.H."/>
            <person name="Cha C.J."/>
        </authorList>
    </citation>
    <scope>NUCLEOTIDE SEQUENCE [LARGE SCALE GENOMIC DNA]</scope>
    <source>
        <strain evidence="2 3">KACC 19305</strain>
    </source>
</reference>
<dbReference type="SUPFAM" id="SSF53474">
    <property type="entry name" value="alpha/beta-Hydrolases"/>
    <property type="match status" value="1"/>
</dbReference>
<gene>
    <name evidence="2" type="ORF">JI746_09070</name>
</gene>
<comment type="caution">
    <text evidence="2">The sequence shown here is derived from an EMBL/GenBank/DDBJ whole genome shotgun (WGS) entry which is preliminary data.</text>
</comment>
<dbReference type="InterPro" id="IPR000073">
    <property type="entry name" value="AB_hydrolase_1"/>
</dbReference>
<dbReference type="GO" id="GO:0016787">
    <property type="term" value="F:hydrolase activity"/>
    <property type="evidence" value="ECO:0007669"/>
    <property type="project" value="UniProtKB-KW"/>
</dbReference>
<accession>A0ABS1JM22</accession>
<organism evidence="2 3">
    <name type="scientific">Ramlibacter alkalitolerans</name>
    <dbReference type="NCBI Taxonomy" id="2039631"/>
    <lineage>
        <taxon>Bacteria</taxon>
        <taxon>Pseudomonadati</taxon>
        <taxon>Pseudomonadota</taxon>
        <taxon>Betaproteobacteria</taxon>
        <taxon>Burkholderiales</taxon>
        <taxon>Comamonadaceae</taxon>
        <taxon>Ramlibacter</taxon>
    </lineage>
</organism>
<evidence type="ECO:0000313" key="3">
    <source>
        <dbReference type="Proteomes" id="UP000622707"/>
    </source>
</evidence>
<evidence type="ECO:0000259" key="1">
    <source>
        <dbReference type="Pfam" id="PF12697"/>
    </source>
</evidence>
<keyword evidence="2" id="KW-0378">Hydrolase</keyword>
<protein>
    <submittedName>
        <fullName evidence="2">Alpha/beta hydrolase</fullName>
    </submittedName>
</protein>
<name>A0ABS1JM22_9BURK</name>